<reference evidence="2 3" key="1">
    <citation type="journal article" date="2023" name="Access Microbiol">
        <title>The genome of a steinernematid-associated Pseudomonas piscis bacterium encodes the biosynthesis of insect toxins.</title>
        <authorList>
            <person name="Awori R.M."/>
            <person name="Hendre P."/>
            <person name="Amugune N.O."/>
        </authorList>
    </citation>
    <scope>NUCLEOTIDE SEQUENCE [LARGE SCALE GENOMIC DNA]</scope>
    <source>
        <strain evidence="2 3">75</strain>
    </source>
</reference>
<feature type="region of interest" description="Disordered" evidence="1">
    <location>
        <begin position="1"/>
        <end position="67"/>
    </location>
</feature>
<name>A0ABY9NI95_9PSED</name>
<evidence type="ECO:0000313" key="3">
    <source>
        <dbReference type="Proteomes" id="UP001237292"/>
    </source>
</evidence>
<dbReference type="EMBL" id="CP133164">
    <property type="protein sequence ID" value="WMN18164.1"/>
    <property type="molecule type" value="Genomic_DNA"/>
</dbReference>
<organism evidence="2 3">
    <name type="scientific">Pseudomonas piscis</name>
    <dbReference type="NCBI Taxonomy" id="2614538"/>
    <lineage>
        <taxon>Bacteria</taxon>
        <taxon>Pseudomonadati</taxon>
        <taxon>Pseudomonadota</taxon>
        <taxon>Gammaproteobacteria</taxon>
        <taxon>Pseudomonadales</taxon>
        <taxon>Pseudomonadaceae</taxon>
        <taxon>Pseudomonas</taxon>
    </lineage>
</organism>
<dbReference type="RefSeq" id="WP_282879023.1">
    <property type="nucleotide sequence ID" value="NZ_CP133164.1"/>
</dbReference>
<feature type="compositionally biased region" description="Basic and acidic residues" evidence="1">
    <location>
        <begin position="29"/>
        <end position="41"/>
    </location>
</feature>
<accession>A0ABY9NI95</accession>
<keyword evidence="3" id="KW-1185">Reference proteome</keyword>
<evidence type="ECO:0000256" key="1">
    <source>
        <dbReference type="SAM" id="MobiDB-lite"/>
    </source>
</evidence>
<dbReference type="Proteomes" id="UP001237292">
    <property type="component" value="Chromosome"/>
</dbReference>
<feature type="region of interest" description="Disordered" evidence="1">
    <location>
        <begin position="100"/>
        <end position="119"/>
    </location>
</feature>
<proteinExistence type="predicted"/>
<protein>
    <submittedName>
        <fullName evidence="2">Uncharacterized protein</fullName>
    </submittedName>
</protein>
<evidence type="ECO:0000313" key="2">
    <source>
        <dbReference type="EMBL" id="WMN18164.1"/>
    </source>
</evidence>
<sequence length="119" mass="13217">MIRPTPTRKFDRHVPGYRHIGAGSLTPDQKLDTHGLPEQKRLTPPGPGSFSQKGSLAARLDHPGHEGKYRAAARDCRTFPIKIGNSLNSMAFFQVIARHRRHQTTSSGKNTVKKRGIPN</sequence>
<gene>
    <name evidence="2" type="ORF">QL104_01800</name>
</gene>